<dbReference type="GO" id="GO:0030897">
    <property type="term" value="C:HOPS complex"/>
    <property type="evidence" value="ECO:0007669"/>
    <property type="project" value="TreeGrafter"/>
</dbReference>
<dbReference type="InterPro" id="IPR000547">
    <property type="entry name" value="Clathrin_H-chain/VPS_repeat"/>
</dbReference>
<keyword evidence="8" id="KW-0175">Coiled coil</keyword>
<evidence type="ECO:0000256" key="4">
    <source>
        <dbReference type="ARBA" id="ARBA00022833"/>
    </source>
</evidence>
<dbReference type="EMBL" id="CAFZ01000062">
    <property type="protein sequence ID" value="CCA69738.1"/>
    <property type="molecule type" value="Genomic_DNA"/>
</dbReference>
<dbReference type="PROSITE" id="PS50236">
    <property type="entry name" value="CHCR"/>
    <property type="match status" value="2"/>
</dbReference>
<evidence type="ECO:0000259" key="9">
    <source>
        <dbReference type="Pfam" id="PF05131"/>
    </source>
</evidence>
<reference evidence="11 12" key="1">
    <citation type="journal article" date="2011" name="PLoS Pathog.">
        <title>Endophytic Life Strategies Decoded by Genome and Transcriptome Analyses of the Mutualistic Root Symbiont Piriformospora indica.</title>
        <authorList>
            <person name="Zuccaro A."/>
            <person name="Lahrmann U."/>
            <person name="Guldener U."/>
            <person name="Langen G."/>
            <person name="Pfiffi S."/>
            <person name="Biedenkopf D."/>
            <person name="Wong P."/>
            <person name="Samans B."/>
            <person name="Grimm C."/>
            <person name="Basiewicz M."/>
            <person name="Murat C."/>
            <person name="Martin F."/>
            <person name="Kogel K.H."/>
        </authorList>
    </citation>
    <scope>NUCLEOTIDE SEQUENCE [LARGE SCALE GENOMIC DNA]</scope>
    <source>
        <strain evidence="11 12">DSM 11827</strain>
    </source>
</reference>
<keyword evidence="12" id="KW-1185">Reference proteome</keyword>
<dbReference type="OMA" id="WIQREKW"/>
<evidence type="ECO:0000256" key="1">
    <source>
        <dbReference type="ARBA" id="ARBA00010454"/>
    </source>
</evidence>
<evidence type="ECO:0000256" key="7">
    <source>
        <dbReference type="PROSITE-ProRule" id="PRU01006"/>
    </source>
</evidence>
<sequence>MFDEFVEHAGTPEVARKTVPQLETQGFEPDDPSMAFQEEPETILTSLETGYFSANAASAVDNDPLFVLGRVQVDIPGSLVAFAVASDMLYMGCSNDMLIHINLKNPEKIVKIPLKASVYKLFLDPSGRHLLIATTQGENWYLCSQWKEFLPRPIKSFKMVIETVAWNTSYLLSNVARTATTTREMLIGGRNGIIYEGMLDSKEEIFRPHDRNVTAVFTLPERTPITGLCFQWFPPNEQKRGLVVVTTATRIYQFVGSPTDKRSEDGARMFSQLFSSYKGTELKFLELPGSTHSELHARYSADRTLITSVAWLTGQGIYYGLVNYGSSTSSDALIDSAQLLPYPPPFNATSPVPLLSSPLSPPSTALPEVPVSISLTEFHFLSLFNERISSVSTLDSKADYEEIIPLKPSERMLGLASDPVSETYWVYTDSSLFELTTKNETRDVWQVYMRRGEFDAALKYARTPHQRDTVIAAQGDAYLSQKQYAKAAERFAQTSRSFEQVALALVDSGDRDALQYYLVARLSRTRKTDLTQRMMLATWLVEFYLGKYNDLDDLIASESAAHDVEDLKAERAMLDKDLKTFFETYRENLDRQTVYDLILSHGRTEVFLYYATIIGDFQRVVSHWILEEEWEKAINVISSQEDLDLYYRYASVLIRQAPKLTVDAWIRQPTLDAARLIPALLQLQHQPRDPVIPNQAIRYLNHIIFEQQNVSSTVHNLLITLYASPSFGTDDRPLLRFLSTVPKDIISGKPYYDLDYALRICRMNGRIGPCVSLYAEMGLWENSVDLALQVGDLELAKANADRAEEEDIRLKKKLWLKIAKYVVQDKQDIKSAMAFIKDTSLLKIEDILPFFPDFVVIDDFKDEICLALEEYKKDIDKLDADMNEAEKSAGLIQKDIANLKSRFVTLEPGERCSCCNFPLFTRQFYVFPCQHCFHADCLIGLVKEYLPAHALRKILLLQAQLLQANNPEQANGPTTPSVLPPAPAPRTQRTLLSSQFGAANGAANVPQSKGPATNQVANGRPASSLITNPMGGLLAVSMAPVSLGRNMFVAADRLKDMIVPDALANAIALPSLPWGGTGANVPTAGGAKKVKKGSKEDEGAEKVRESLDELLASSCPLCESMVAGLDKPFIEPGEVDTWQL</sequence>
<evidence type="ECO:0000313" key="11">
    <source>
        <dbReference type="EMBL" id="CCA69738.1"/>
    </source>
</evidence>
<dbReference type="CDD" id="cd16462">
    <property type="entry name" value="RING-H2_Pep3p-like"/>
    <property type="match status" value="1"/>
</dbReference>
<feature type="domain" description="Pep3/Vps18 beta-propeller" evidence="9">
    <location>
        <begin position="64"/>
        <end position="436"/>
    </location>
</feature>
<dbReference type="InterPro" id="IPR058919">
    <property type="entry name" value="Pep3/Vps18_RING_C"/>
</dbReference>
<feature type="repeat" description="CHCR" evidence="7">
    <location>
        <begin position="488"/>
        <end position="662"/>
    </location>
</feature>
<evidence type="ECO:0000259" key="10">
    <source>
        <dbReference type="Pfam" id="PF26148"/>
    </source>
</evidence>
<feature type="coiled-coil region" evidence="8">
    <location>
        <begin position="786"/>
        <end position="813"/>
    </location>
</feature>
<dbReference type="eggNOG" id="KOG2034">
    <property type="taxonomic scope" value="Eukaryota"/>
</dbReference>
<dbReference type="STRING" id="1109443.G4TEL2"/>
<keyword evidence="3" id="KW-0863">Zinc-finger</keyword>
<gene>
    <name evidence="11" type="ORF">PIIN_03679</name>
</gene>
<dbReference type="InterPro" id="IPR007810">
    <property type="entry name" value="Pep3/Vps18_beta-prop"/>
</dbReference>
<dbReference type="PANTHER" id="PTHR23323">
    <property type="entry name" value="VACUOLAR PROTEIN SORTING-ASSOCIATED PROTEIN"/>
    <property type="match status" value="1"/>
</dbReference>
<dbReference type="GO" id="GO:0006904">
    <property type="term" value="P:vesicle docking involved in exocytosis"/>
    <property type="evidence" value="ECO:0007669"/>
    <property type="project" value="TreeGrafter"/>
</dbReference>
<dbReference type="PANTHER" id="PTHR23323:SF26">
    <property type="entry name" value="VACUOLAR PROTEIN SORTING-ASSOCIATED PROTEIN 18 HOMOLOG"/>
    <property type="match status" value="1"/>
</dbReference>
<comment type="subcellular location">
    <subcellularLocation>
        <location evidence="6">Endomembrane system</location>
        <topology evidence="6">Peripheral membrane protein</topology>
        <orientation evidence="6">Cytoplasmic side</orientation>
    </subcellularLocation>
</comment>
<name>G4TEL2_SERID</name>
<evidence type="ECO:0000256" key="5">
    <source>
        <dbReference type="ARBA" id="ARBA00023136"/>
    </source>
</evidence>
<feature type="repeat" description="CHCR" evidence="7">
    <location>
        <begin position="668"/>
        <end position="831"/>
    </location>
</feature>
<dbReference type="GO" id="GO:0006886">
    <property type="term" value="P:intracellular protein transport"/>
    <property type="evidence" value="ECO:0007669"/>
    <property type="project" value="UniProtKB-UniRule"/>
</dbReference>
<dbReference type="GO" id="GO:0005768">
    <property type="term" value="C:endosome"/>
    <property type="evidence" value="ECO:0007669"/>
    <property type="project" value="TreeGrafter"/>
</dbReference>
<evidence type="ECO:0000256" key="3">
    <source>
        <dbReference type="ARBA" id="ARBA00022771"/>
    </source>
</evidence>
<dbReference type="GO" id="GO:0048284">
    <property type="term" value="P:organelle fusion"/>
    <property type="evidence" value="ECO:0007669"/>
    <property type="project" value="TreeGrafter"/>
</dbReference>
<proteinExistence type="inferred from homology"/>
<dbReference type="GO" id="GO:0008270">
    <property type="term" value="F:zinc ion binding"/>
    <property type="evidence" value="ECO:0007669"/>
    <property type="project" value="UniProtKB-KW"/>
</dbReference>
<dbReference type="OrthoDB" id="1845386at2759"/>
<dbReference type="Pfam" id="PF26148">
    <property type="entry name" value="VPS18_RING_C"/>
    <property type="match status" value="1"/>
</dbReference>
<dbReference type="GO" id="GO:0007033">
    <property type="term" value="P:vacuole organization"/>
    <property type="evidence" value="ECO:0007669"/>
    <property type="project" value="TreeGrafter"/>
</dbReference>
<keyword evidence="4" id="KW-0862">Zinc</keyword>
<dbReference type="FunCoup" id="G4TEL2">
    <property type="interactions" value="534"/>
</dbReference>
<feature type="coiled-coil region" evidence="8">
    <location>
        <begin position="861"/>
        <end position="902"/>
    </location>
</feature>
<dbReference type="GO" id="GO:0030674">
    <property type="term" value="F:protein-macromolecule adaptor activity"/>
    <property type="evidence" value="ECO:0007669"/>
    <property type="project" value="TreeGrafter"/>
</dbReference>
<evidence type="ECO:0000256" key="8">
    <source>
        <dbReference type="SAM" id="Coils"/>
    </source>
</evidence>
<accession>G4TEL2</accession>
<keyword evidence="5" id="KW-0472">Membrane</keyword>
<evidence type="ECO:0000256" key="6">
    <source>
        <dbReference type="ARBA" id="ARBA00029433"/>
    </source>
</evidence>
<dbReference type="AlphaFoldDB" id="G4TEL2"/>
<feature type="domain" description="Pep3/Vps18 RING C-terminal" evidence="10">
    <location>
        <begin position="907"/>
        <end position="961"/>
    </location>
</feature>
<dbReference type="HOGENOM" id="CLU_003488_0_0_1"/>
<protein>
    <submittedName>
        <fullName evidence="11">Related to DigA protein</fullName>
    </submittedName>
</protein>
<comment type="similarity">
    <text evidence="1">Belongs to the VPS18 family.</text>
</comment>
<keyword evidence="2" id="KW-0479">Metal-binding</keyword>
<dbReference type="Proteomes" id="UP000007148">
    <property type="component" value="Unassembled WGS sequence"/>
</dbReference>
<organism evidence="11 12">
    <name type="scientific">Serendipita indica (strain DSM 11827)</name>
    <name type="common">Root endophyte fungus</name>
    <name type="synonym">Piriformospora indica</name>
    <dbReference type="NCBI Taxonomy" id="1109443"/>
    <lineage>
        <taxon>Eukaryota</taxon>
        <taxon>Fungi</taxon>
        <taxon>Dikarya</taxon>
        <taxon>Basidiomycota</taxon>
        <taxon>Agaricomycotina</taxon>
        <taxon>Agaricomycetes</taxon>
        <taxon>Sebacinales</taxon>
        <taxon>Serendipitaceae</taxon>
        <taxon>Serendipita</taxon>
    </lineage>
</organism>
<dbReference type="InParanoid" id="G4TEL2"/>
<dbReference type="Pfam" id="PF05131">
    <property type="entry name" value="Pep3_Vps18"/>
    <property type="match status" value="1"/>
</dbReference>
<comment type="caution">
    <text evidence="11">The sequence shown here is derived from an EMBL/GenBank/DDBJ whole genome shotgun (WGS) entry which is preliminary data.</text>
</comment>
<evidence type="ECO:0000313" key="12">
    <source>
        <dbReference type="Proteomes" id="UP000007148"/>
    </source>
</evidence>
<dbReference type="GO" id="GO:0007032">
    <property type="term" value="P:endosome organization"/>
    <property type="evidence" value="ECO:0007669"/>
    <property type="project" value="TreeGrafter"/>
</dbReference>
<evidence type="ECO:0000256" key="2">
    <source>
        <dbReference type="ARBA" id="ARBA00022723"/>
    </source>
</evidence>